<feature type="transmembrane region" description="Helical" evidence="1">
    <location>
        <begin position="18"/>
        <end position="34"/>
    </location>
</feature>
<keyword evidence="3" id="KW-1185">Reference proteome</keyword>
<dbReference type="EMBL" id="JAPWDV010000002">
    <property type="protein sequence ID" value="KAJ6219102.1"/>
    <property type="molecule type" value="Genomic_DNA"/>
</dbReference>
<keyword evidence="1" id="KW-1133">Transmembrane helix</keyword>
<dbReference type="AlphaFoldDB" id="A0A9Q0M713"/>
<evidence type="ECO:0000313" key="2">
    <source>
        <dbReference type="EMBL" id="KAJ6219102.1"/>
    </source>
</evidence>
<evidence type="ECO:0000313" key="3">
    <source>
        <dbReference type="Proteomes" id="UP001142055"/>
    </source>
</evidence>
<evidence type="ECO:0000256" key="1">
    <source>
        <dbReference type="SAM" id="Phobius"/>
    </source>
</evidence>
<name>A0A9Q0M713_BLOTA</name>
<proteinExistence type="predicted"/>
<reference evidence="2" key="1">
    <citation type="submission" date="2022-12" db="EMBL/GenBank/DDBJ databases">
        <title>Genome assemblies of Blomia tropicalis.</title>
        <authorList>
            <person name="Cui Y."/>
        </authorList>
    </citation>
    <scope>NUCLEOTIDE SEQUENCE</scope>
    <source>
        <tissue evidence="2">Adult mites</tissue>
    </source>
</reference>
<keyword evidence="1" id="KW-0472">Membrane</keyword>
<protein>
    <submittedName>
        <fullName evidence="2">Uncharacterized protein</fullName>
    </submittedName>
</protein>
<gene>
    <name evidence="2" type="ORF">RDWZM_004914</name>
</gene>
<keyword evidence="1" id="KW-0812">Transmembrane</keyword>
<dbReference type="Proteomes" id="UP001142055">
    <property type="component" value="Chromosome 2"/>
</dbReference>
<sequence length="53" mass="6131">MSVRHLIYPVLSENVDSIVLNSVLCVISYLLLYVRSLNHPEKNRVTELMQALF</sequence>
<comment type="caution">
    <text evidence="2">The sequence shown here is derived from an EMBL/GenBank/DDBJ whole genome shotgun (WGS) entry which is preliminary data.</text>
</comment>
<organism evidence="2 3">
    <name type="scientific">Blomia tropicalis</name>
    <name type="common">Mite</name>
    <dbReference type="NCBI Taxonomy" id="40697"/>
    <lineage>
        <taxon>Eukaryota</taxon>
        <taxon>Metazoa</taxon>
        <taxon>Ecdysozoa</taxon>
        <taxon>Arthropoda</taxon>
        <taxon>Chelicerata</taxon>
        <taxon>Arachnida</taxon>
        <taxon>Acari</taxon>
        <taxon>Acariformes</taxon>
        <taxon>Sarcoptiformes</taxon>
        <taxon>Astigmata</taxon>
        <taxon>Glycyphagoidea</taxon>
        <taxon>Echimyopodidae</taxon>
        <taxon>Blomia</taxon>
    </lineage>
</organism>
<feature type="non-terminal residue" evidence="2">
    <location>
        <position position="53"/>
    </location>
</feature>
<accession>A0A9Q0M713</accession>